<dbReference type="OrthoDB" id="3052647at2759"/>
<feature type="compositionally biased region" description="Polar residues" evidence="1">
    <location>
        <begin position="414"/>
        <end position="424"/>
    </location>
</feature>
<gene>
    <name evidence="3" type="ORF">GYMLUDRAFT_252970</name>
</gene>
<dbReference type="EMBL" id="KN834901">
    <property type="protein sequence ID" value="KIK50471.1"/>
    <property type="molecule type" value="Genomic_DNA"/>
</dbReference>
<dbReference type="Proteomes" id="UP000053593">
    <property type="component" value="Unassembled WGS sequence"/>
</dbReference>
<keyword evidence="2" id="KW-1133">Transmembrane helix</keyword>
<name>A0A0D0B8M0_9AGAR</name>
<sequence length="490" mass="52512">MSTVWFMVDATDPRLNYSGSWTPITNTNNISANSFDQSSFTGPAFNSTLHATKENATISLRFNGSSYLGVYGSQDGVLNTKEPDVNCLLDGAATWTFGDRLVSGQTDNNVLACRADSRIGGSSPGEHTLIINVTNYPGSSSWFFDYITFESLADPTVDGETLQAGNAELIDASNYSMLTFGSGWSLNPDDSSVTKLPGSSATMKFNDTWTMLSQYLPGTSLSLYGGLLNNISNTAAYRVDDQDPIVIQLPGGIGSTTRSKQVLFTASNLSIGEHTVQVAFNGSQSGMPLDIDYFYVTSLTAAQRASINSSSAAPSPIGNSSSLPDANVSGGHRNRGIIIGAVLGSVIPTLLLIGGVTLWFRVRVARRRKALFAAAALEIGLEVNESSTESLFHGFQDKLVVSRRRNSSTEKSDVNNNNRARPASTNAVTLKLEQRLAVMQDEIQRRDRQLAEGSTQQSRAITVHTDSGWRLPGTGLDGEAIEVPPGYTAN</sequence>
<feature type="transmembrane region" description="Helical" evidence="2">
    <location>
        <begin position="337"/>
        <end position="360"/>
    </location>
</feature>
<dbReference type="HOGENOM" id="CLU_616848_0_0_1"/>
<accession>A0A0D0B8M0</accession>
<keyword evidence="2" id="KW-0472">Membrane</keyword>
<keyword evidence="4" id="KW-1185">Reference proteome</keyword>
<evidence type="ECO:0000313" key="3">
    <source>
        <dbReference type="EMBL" id="KIK50471.1"/>
    </source>
</evidence>
<dbReference type="Gene3D" id="2.60.120.260">
    <property type="entry name" value="Galactose-binding domain-like"/>
    <property type="match status" value="2"/>
</dbReference>
<dbReference type="AlphaFoldDB" id="A0A0D0B8M0"/>
<protein>
    <submittedName>
        <fullName evidence="3">Uncharacterized protein</fullName>
    </submittedName>
</protein>
<evidence type="ECO:0000256" key="1">
    <source>
        <dbReference type="SAM" id="MobiDB-lite"/>
    </source>
</evidence>
<evidence type="ECO:0000256" key="2">
    <source>
        <dbReference type="SAM" id="Phobius"/>
    </source>
</evidence>
<keyword evidence="2" id="KW-0812">Transmembrane</keyword>
<evidence type="ECO:0000313" key="4">
    <source>
        <dbReference type="Proteomes" id="UP000053593"/>
    </source>
</evidence>
<proteinExistence type="predicted"/>
<organism evidence="3 4">
    <name type="scientific">Collybiopsis luxurians FD-317 M1</name>
    <dbReference type="NCBI Taxonomy" id="944289"/>
    <lineage>
        <taxon>Eukaryota</taxon>
        <taxon>Fungi</taxon>
        <taxon>Dikarya</taxon>
        <taxon>Basidiomycota</taxon>
        <taxon>Agaricomycotina</taxon>
        <taxon>Agaricomycetes</taxon>
        <taxon>Agaricomycetidae</taxon>
        <taxon>Agaricales</taxon>
        <taxon>Marasmiineae</taxon>
        <taxon>Omphalotaceae</taxon>
        <taxon>Collybiopsis</taxon>
        <taxon>Collybiopsis luxurians</taxon>
    </lineage>
</organism>
<feature type="region of interest" description="Disordered" evidence="1">
    <location>
        <begin position="403"/>
        <end position="424"/>
    </location>
</feature>
<reference evidence="3 4" key="1">
    <citation type="submission" date="2014-04" db="EMBL/GenBank/DDBJ databases">
        <title>Evolutionary Origins and Diversification of the Mycorrhizal Mutualists.</title>
        <authorList>
            <consortium name="DOE Joint Genome Institute"/>
            <consortium name="Mycorrhizal Genomics Consortium"/>
            <person name="Kohler A."/>
            <person name="Kuo A."/>
            <person name="Nagy L.G."/>
            <person name="Floudas D."/>
            <person name="Copeland A."/>
            <person name="Barry K.W."/>
            <person name="Cichocki N."/>
            <person name="Veneault-Fourrey C."/>
            <person name="LaButti K."/>
            <person name="Lindquist E.A."/>
            <person name="Lipzen A."/>
            <person name="Lundell T."/>
            <person name="Morin E."/>
            <person name="Murat C."/>
            <person name="Riley R."/>
            <person name="Ohm R."/>
            <person name="Sun H."/>
            <person name="Tunlid A."/>
            <person name="Henrissat B."/>
            <person name="Grigoriev I.V."/>
            <person name="Hibbett D.S."/>
            <person name="Martin F."/>
        </authorList>
    </citation>
    <scope>NUCLEOTIDE SEQUENCE [LARGE SCALE GENOMIC DNA]</scope>
    <source>
        <strain evidence="3 4">FD-317 M1</strain>
    </source>
</reference>